<dbReference type="InterPro" id="IPR014717">
    <property type="entry name" value="Transl_elong_EF1B/ribsomal_bS6"/>
</dbReference>
<sequence>MNQNRLWGIISGALIVAVVALGFFLGVRPALAEADRARDDREAVEAQNRGLESTLASLEEQAAEMPTIQAEIATLRESVPDQIAEAALLRELDAIATASGARLLTYTPQELVAFLAAPEFAGAIPSGVTGDTLAVRPLTISAQGSLEQVTAFVTGVQTATRLILVSDVVMTIDEAAGLYTADLTGSAYALAEGAQPSEAPAEEATTEAVN</sequence>
<keyword evidence="1" id="KW-0175">Coiled coil</keyword>
<dbReference type="PANTHER" id="PTHR39555:SF1">
    <property type="entry name" value="TYPE IV PILUS INNER MEMBRANE COMPONENT PILO"/>
    <property type="match status" value="1"/>
</dbReference>
<proteinExistence type="predicted"/>
<feature type="coiled-coil region" evidence="1">
    <location>
        <begin position="34"/>
        <end position="61"/>
    </location>
</feature>
<evidence type="ECO:0000256" key="2">
    <source>
        <dbReference type="SAM" id="Phobius"/>
    </source>
</evidence>
<evidence type="ECO:0000313" key="3">
    <source>
        <dbReference type="EMBL" id="WAB82651.1"/>
    </source>
</evidence>
<dbReference type="EMBL" id="CP113089">
    <property type="protein sequence ID" value="WAB82651.1"/>
    <property type="molecule type" value="Genomic_DNA"/>
</dbReference>
<dbReference type="PANTHER" id="PTHR39555">
    <property type="entry name" value="FIMBRIAL ASSEMBLY PROTEIN PILO-LIKE PROTEIN-RELATED"/>
    <property type="match status" value="1"/>
</dbReference>
<dbReference type="AlphaFoldDB" id="A0A9E8MPV2"/>
<evidence type="ECO:0000313" key="4">
    <source>
        <dbReference type="Proteomes" id="UP001164706"/>
    </source>
</evidence>
<name>A0A9E8MPV2_9MICO</name>
<organism evidence="3 4">
    <name type="scientific">Microcella daejeonensis</name>
    <dbReference type="NCBI Taxonomy" id="2994971"/>
    <lineage>
        <taxon>Bacteria</taxon>
        <taxon>Bacillati</taxon>
        <taxon>Actinomycetota</taxon>
        <taxon>Actinomycetes</taxon>
        <taxon>Micrococcales</taxon>
        <taxon>Microbacteriaceae</taxon>
        <taxon>Microcella</taxon>
    </lineage>
</organism>
<dbReference type="Proteomes" id="UP001164706">
    <property type="component" value="Chromosome"/>
</dbReference>
<dbReference type="KEGG" id="mdb:OVN18_06535"/>
<keyword evidence="2" id="KW-1133">Transmembrane helix</keyword>
<evidence type="ECO:0000256" key="1">
    <source>
        <dbReference type="SAM" id="Coils"/>
    </source>
</evidence>
<feature type="transmembrane region" description="Helical" evidence="2">
    <location>
        <begin position="6"/>
        <end position="27"/>
    </location>
</feature>
<dbReference type="Gene3D" id="3.30.70.60">
    <property type="match status" value="1"/>
</dbReference>
<gene>
    <name evidence="3" type="primary">pilO</name>
    <name evidence="3" type="ORF">OVN18_06535</name>
</gene>
<keyword evidence="2" id="KW-0472">Membrane</keyword>
<keyword evidence="4" id="KW-1185">Reference proteome</keyword>
<dbReference type="Pfam" id="PF04350">
    <property type="entry name" value="PilO"/>
    <property type="match status" value="1"/>
</dbReference>
<dbReference type="InterPro" id="IPR007445">
    <property type="entry name" value="PilO"/>
</dbReference>
<protein>
    <submittedName>
        <fullName evidence="3">Type 4a pilus biogenesis protein PilO</fullName>
    </submittedName>
</protein>
<accession>A0A9E8MPV2</accession>
<reference evidence="3" key="1">
    <citation type="submission" date="2022-11" db="EMBL/GenBank/DDBJ databases">
        <title>Description of Microcella daejonensis nov. sp, isolated from riverside soil.</title>
        <authorList>
            <person name="Molina K.M."/>
            <person name="Kim S.B."/>
        </authorList>
    </citation>
    <scope>NUCLEOTIDE SEQUENCE</scope>
    <source>
        <strain evidence="3">MMS21-STM12</strain>
    </source>
</reference>
<keyword evidence="2" id="KW-0812">Transmembrane</keyword>
<dbReference type="RefSeq" id="WP_267738834.1">
    <property type="nucleotide sequence ID" value="NZ_CP113089.1"/>
</dbReference>